<dbReference type="AlphaFoldDB" id="A0AAV7PJR2"/>
<feature type="domain" description="Cadherin" evidence="14">
    <location>
        <begin position="243"/>
        <end position="350"/>
    </location>
</feature>
<dbReference type="Gene3D" id="2.60.40.60">
    <property type="entry name" value="Cadherins"/>
    <property type="match status" value="6"/>
</dbReference>
<dbReference type="GO" id="GO:0007156">
    <property type="term" value="P:homophilic cell adhesion via plasma membrane adhesion molecules"/>
    <property type="evidence" value="ECO:0007669"/>
    <property type="project" value="InterPro"/>
</dbReference>
<evidence type="ECO:0000256" key="13">
    <source>
        <dbReference type="SAM" id="Phobius"/>
    </source>
</evidence>
<dbReference type="PANTHER" id="PTHR24028:SF133">
    <property type="entry name" value="PROTOCADHERIN ALPHA-4"/>
    <property type="match status" value="1"/>
</dbReference>
<dbReference type="Proteomes" id="UP001066276">
    <property type="component" value="Chromosome 7"/>
</dbReference>
<dbReference type="SUPFAM" id="SSF49313">
    <property type="entry name" value="Cadherin-like"/>
    <property type="match status" value="6"/>
</dbReference>
<dbReference type="PROSITE" id="PS00232">
    <property type="entry name" value="CADHERIN_1"/>
    <property type="match status" value="3"/>
</dbReference>
<keyword evidence="3" id="KW-1003">Cell membrane</keyword>
<comment type="function">
    <text evidence="1">Potential calcium-dependent cell-adhesion protein. May be involved in the establishment and maintenance of specific neuronal connections in the brain.</text>
</comment>
<dbReference type="InterPro" id="IPR002126">
    <property type="entry name" value="Cadherin-like_dom"/>
</dbReference>
<evidence type="ECO:0000256" key="6">
    <source>
        <dbReference type="ARBA" id="ARBA00022737"/>
    </source>
</evidence>
<evidence type="ECO:0000256" key="7">
    <source>
        <dbReference type="ARBA" id="ARBA00022837"/>
    </source>
</evidence>
<dbReference type="PANTHER" id="PTHR24028">
    <property type="entry name" value="CADHERIN-87A"/>
    <property type="match status" value="1"/>
</dbReference>
<evidence type="ECO:0000256" key="9">
    <source>
        <dbReference type="ARBA" id="ARBA00022989"/>
    </source>
</evidence>
<dbReference type="Pfam" id="PF15974">
    <property type="entry name" value="Cadherin_tail"/>
    <property type="match status" value="1"/>
</dbReference>
<reference evidence="15" key="1">
    <citation type="journal article" date="2022" name="bioRxiv">
        <title>Sequencing and chromosome-scale assembly of the giantPleurodeles waltlgenome.</title>
        <authorList>
            <person name="Brown T."/>
            <person name="Elewa A."/>
            <person name="Iarovenko S."/>
            <person name="Subramanian E."/>
            <person name="Araus A.J."/>
            <person name="Petzold A."/>
            <person name="Susuki M."/>
            <person name="Suzuki K.-i.T."/>
            <person name="Hayashi T."/>
            <person name="Toyoda A."/>
            <person name="Oliveira C."/>
            <person name="Osipova E."/>
            <person name="Leigh N.D."/>
            <person name="Simon A."/>
            <person name="Yun M.H."/>
        </authorList>
    </citation>
    <scope>NUCLEOTIDE SEQUENCE</scope>
    <source>
        <strain evidence="15">20211129_DDA</strain>
        <tissue evidence="15">Liver</tissue>
    </source>
</reference>
<dbReference type="InterPro" id="IPR031904">
    <property type="entry name" value="Cadherin_CBD"/>
</dbReference>
<evidence type="ECO:0000313" key="16">
    <source>
        <dbReference type="Proteomes" id="UP001066276"/>
    </source>
</evidence>
<comment type="caution">
    <text evidence="15">The sequence shown here is derived from an EMBL/GenBank/DDBJ whole genome shotgun (WGS) entry which is preliminary data.</text>
</comment>
<dbReference type="GO" id="GO:0005509">
    <property type="term" value="F:calcium ion binding"/>
    <property type="evidence" value="ECO:0007669"/>
    <property type="project" value="UniProtKB-UniRule"/>
</dbReference>
<evidence type="ECO:0000256" key="10">
    <source>
        <dbReference type="ARBA" id="ARBA00023136"/>
    </source>
</evidence>
<dbReference type="InterPro" id="IPR050174">
    <property type="entry name" value="Protocadherin/Cadherin-CA"/>
</dbReference>
<evidence type="ECO:0000256" key="5">
    <source>
        <dbReference type="ARBA" id="ARBA00022729"/>
    </source>
</evidence>
<accession>A0AAV7PJR2</accession>
<dbReference type="FunFam" id="2.60.40.60:FF:000004">
    <property type="entry name" value="Protocadherin 1 gamma 2"/>
    <property type="match status" value="1"/>
</dbReference>
<dbReference type="GO" id="GO:0005886">
    <property type="term" value="C:plasma membrane"/>
    <property type="evidence" value="ECO:0007669"/>
    <property type="project" value="UniProtKB-SubCell"/>
</dbReference>
<dbReference type="InterPro" id="IPR013164">
    <property type="entry name" value="Cadherin_N"/>
</dbReference>
<feature type="domain" description="Cadherin" evidence="14">
    <location>
        <begin position="572"/>
        <end position="680"/>
    </location>
</feature>
<comment type="subcellular location">
    <subcellularLocation>
        <location evidence="2">Cell membrane</location>
        <topology evidence="2">Single-pass type I membrane protein</topology>
    </subcellularLocation>
</comment>
<keyword evidence="10 13" id="KW-0472">Membrane</keyword>
<evidence type="ECO:0000256" key="4">
    <source>
        <dbReference type="ARBA" id="ARBA00022692"/>
    </source>
</evidence>
<dbReference type="FunFam" id="2.60.40.60:FF:000006">
    <property type="entry name" value="Protocadherin alpha 2"/>
    <property type="match status" value="1"/>
</dbReference>
<evidence type="ECO:0000256" key="12">
    <source>
        <dbReference type="PROSITE-ProRule" id="PRU00043"/>
    </source>
</evidence>
<evidence type="ECO:0000256" key="1">
    <source>
        <dbReference type="ARBA" id="ARBA00003436"/>
    </source>
</evidence>
<evidence type="ECO:0000256" key="8">
    <source>
        <dbReference type="ARBA" id="ARBA00022889"/>
    </source>
</evidence>
<dbReference type="CDD" id="cd11304">
    <property type="entry name" value="Cadherin_repeat"/>
    <property type="match status" value="6"/>
</dbReference>
<keyword evidence="4 13" id="KW-0812">Transmembrane</keyword>
<evidence type="ECO:0000313" key="15">
    <source>
        <dbReference type="EMBL" id="KAJ1128054.1"/>
    </source>
</evidence>
<feature type="domain" description="Cadherin" evidence="14">
    <location>
        <begin position="456"/>
        <end position="565"/>
    </location>
</feature>
<feature type="domain" description="Cadherin" evidence="14">
    <location>
        <begin position="34"/>
        <end position="133"/>
    </location>
</feature>
<dbReference type="InterPro" id="IPR032455">
    <property type="entry name" value="Cadherin_C"/>
</dbReference>
<dbReference type="InterPro" id="IPR020894">
    <property type="entry name" value="Cadherin_CS"/>
</dbReference>
<evidence type="ECO:0000256" key="3">
    <source>
        <dbReference type="ARBA" id="ARBA00022475"/>
    </source>
</evidence>
<evidence type="ECO:0000256" key="11">
    <source>
        <dbReference type="ARBA" id="ARBA00023180"/>
    </source>
</evidence>
<feature type="domain" description="Cadherin" evidence="14">
    <location>
        <begin position="134"/>
        <end position="242"/>
    </location>
</feature>
<name>A0AAV7PJR2_PLEWA</name>
<dbReference type="InterPro" id="IPR015919">
    <property type="entry name" value="Cadherin-like_sf"/>
</dbReference>
<dbReference type="Pfam" id="PF08266">
    <property type="entry name" value="Cadherin_2"/>
    <property type="match status" value="1"/>
</dbReference>
<dbReference type="EMBL" id="JANPWB010000011">
    <property type="protein sequence ID" value="KAJ1128054.1"/>
    <property type="molecule type" value="Genomic_DNA"/>
</dbReference>
<keyword evidence="5" id="KW-0732">Signal</keyword>
<evidence type="ECO:0000256" key="2">
    <source>
        <dbReference type="ARBA" id="ARBA00004251"/>
    </source>
</evidence>
<keyword evidence="7 12" id="KW-0106">Calcium</keyword>
<feature type="transmembrane region" description="Helical" evidence="13">
    <location>
        <begin position="692"/>
        <end position="714"/>
    </location>
</feature>
<organism evidence="15 16">
    <name type="scientific">Pleurodeles waltl</name>
    <name type="common">Iberian ribbed newt</name>
    <dbReference type="NCBI Taxonomy" id="8319"/>
    <lineage>
        <taxon>Eukaryota</taxon>
        <taxon>Metazoa</taxon>
        <taxon>Chordata</taxon>
        <taxon>Craniata</taxon>
        <taxon>Vertebrata</taxon>
        <taxon>Euteleostomi</taxon>
        <taxon>Amphibia</taxon>
        <taxon>Batrachia</taxon>
        <taxon>Caudata</taxon>
        <taxon>Salamandroidea</taxon>
        <taxon>Salamandridae</taxon>
        <taxon>Pleurodelinae</taxon>
        <taxon>Pleurodeles</taxon>
    </lineage>
</organism>
<dbReference type="SMART" id="SM00112">
    <property type="entry name" value="CA"/>
    <property type="match status" value="6"/>
</dbReference>
<evidence type="ECO:0000259" key="14">
    <source>
        <dbReference type="PROSITE" id="PS50268"/>
    </source>
</evidence>
<dbReference type="FunFam" id="2.60.40.60:FF:000002">
    <property type="entry name" value="Protocadherin alpha 2"/>
    <property type="match status" value="1"/>
</dbReference>
<feature type="domain" description="Cadherin" evidence="14">
    <location>
        <begin position="351"/>
        <end position="455"/>
    </location>
</feature>
<dbReference type="Pfam" id="PF00028">
    <property type="entry name" value="Cadherin"/>
    <property type="match status" value="5"/>
</dbReference>
<keyword evidence="11" id="KW-0325">Glycoprotein</keyword>
<keyword evidence="6" id="KW-0677">Repeat</keyword>
<proteinExistence type="predicted"/>
<dbReference type="PRINTS" id="PR00205">
    <property type="entry name" value="CADHERIN"/>
</dbReference>
<dbReference type="FunFam" id="2.60.40.60:FF:000129">
    <property type="entry name" value="protocadherin alpha-C2 isoform X1"/>
    <property type="match status" value="1"/>
</dbReference>
<sequence length="854" mass="94794">MYFIDWSWSHRWRTGLLLLHLCVWGLVGGQIRYSVLEELEEGAQVGNVASDLGVDVADLPRRRFRLSSDTAVQYFEINLENGVIFVKRKIDREELCGKSITCFVKFEAVMDNPLELYRVQIEIVDINDNAPIFTVTRMHLSISESTLPGARFPLEGAIDPDVGTNSVRSYDLSPTEFFSLDASVSDTKRSSLGLVLTKALDREQQSQMQLTLTAFDDGRPERSGSTQIIIDIQDTNDNPPVFDKELYTVRLPENVPVDTLVIRLNATDADDGQNGYIHYSFYGLASLNMNQLFSINPDSGEIRVLGKMDFEDMSMYEIQVQAQDKGSTFMAGHCKVLVELIDLNDNTPEIRVTSISSPVREDAKPGLVIALFTVTDRDTGVNGQVHCEVSPALPFQIESKFDSYYSLVLKKQLDHEVISEYNVSIRATDGGSPPLSTVKTIVILVSDVNDNPPTFLQFPYIASSLENIIPGSPIFQVSATDSDLKENAQIRYSLLGTRVGGISVSNLLSVHPDTGQVFALQSFDYEKIQAIEFWVEARDSGTPPLKSNVNITLFIEDQNDNAPTILSPTVDDGNSVKALVPRSANTGHLICKIRAVDADSGYNAWLSYTLKEPLNTAAFRIGLHTGEIRTTRPFSESDRDEHRLIFLITDNGKPPLSTTATLYISLADNNQEKISDQKQVATSDRVLTDLNVYLIISIASILSIFLLFVVLYMFSRFLKAKRYAEGCKKTEPGPDVGGNWSYSQSHQYNLYSTVESLQGDCKTPNSCTDTQVLNNNKGMEGHTAVLVQNLLGMEQVMKVQNEQPKHPNPDWRYSASLRAGVQSSVHMEESAVLRGVPAGLEQQWPTVSSATTGE</sequence>
<keyword evidence="9 13" id="KW-1133">Transmembrane helix</keyword>
<dbReference type="Pfam" id="PF16492">
    <property type="entry name" value="Cadherin_C_2"/>
    <property type="match status" value="1"/>
</dbReference>
<protein>
    <recommendedName>
        <fullName evidence="14">Cadherin domain-containing protein</fullName>
    </recommendedName>
</protein>
<dbReference type="PROSITE" id="PS50268">
    <property type="entry name" value="CADHERIN_2"/>
    <property type="match status" value="6"/>
</dbReference>
<dbReference type="FunFam" id="2.60.40.60:FF:000001">
    <property type="entry name" value="Protocadherin alpha 2"/>
    <property type="match status" value="1"/>
</dbReference>
<gene>
    <name evidence="15" type="ORF">NDU88_006441</name>
</gene>
<keyword evidence="8" id="KW-0130">Cell adhesion</keyword>
<dbReference type="FunFam" id="2.60.40.60:FF:000007">
    <property type="entry name" value="Protocadherin alpha 2"/>
    <property type="match status" value="1"/>
</dbReference>
<keyword evidence="16" id="KW-1185">Reference proteome</keyword>